<evidence type="ECO:0000259" key="1">
    <source>
        <dbReference type="Pfam" id="PF07727"/>
    </source>
</evidence>
<reference evidence="2" key="1">
    <citation type="submission" date="2020-06" db="EMBL/GenBank/DDBJ databases">
        <authorList>
            <person name="Li T."/>
            <person name="Hu X."/>
            <person name="Zhang T."/>
            <person name="Song X."/>
            <person name="Zhang H."/>
            <person name="Dai N."/>
            <person name="Sheng W."/>
            <person name="Hou X."/>
            <person name="Wei L."/>
        </authorList>
    </citation>
    <scope>NUCLEOTIDE SEQUENCE</scope>
    <source>
        <strain evidence="2">KEN1</strain>
        <tissue evidence="2">Leaf</tissue>
    </source>
</reference>
<organism evidence="2">
    <name type="scientific">Sesamum latifolium</name>
    <dbReference type="NCBI Taxonomy" id="2727402"/>
    <lineage>
        <taxon>Eukaryota</taxon>
        <taxon>Viridiplantae</taxon>
        <taxon>Streptophyta</taxon>
        <taxon>Embryophyta</taxon>
        <taxon>Tracheophyta</taxon>
        <taxon>Spermatophyta</taxon>
        <taxon>Magnoliopsida</taxon>
        <taxon>eudicotyledons</taxon>
        <taxon>Gunneridae</taxon>
        <taxon>Pentapetalae</taxon>
        <taxon>asterids</taxon>
        <taxon>lamiids</taxon>
        <taxon>Lamiales</taxon>
        <taxon>Pedaliaceae</taxon>
        <taxon>Sesamum</taxon>
    </lineage>
</organism>
<proteinExistence type="predicted"/>
<feature type="domain" description="Reverse transcriptase Ty1/copia-type" evidence="1">
    <location>
        <begin position="61"/>
        <end position="124"/>
    </location>
</feature>
<name>A0AAW2VBQ9_9LAMI</name>
<dbReference type="InterPro" id="IPR013103">
    <property type="entry name" value="RVT_2"/>
</dbReference>
<sequence length="127" mass="14279">MNVENEANTSETSSISEVVRMELMRLMRGGPPMEQQKEINLENYTGAKILSSSSGSCRIERDARLVAKGYNQIEGVDYFESFLPVAKVVTIRIFFSIVAARSWPIQQVDINNAFLLGYLDEEVLCIP</sequence>
<comment type="caution">
    <text evidence="2">The sequence shown here is derived from an EMBL/GenBank/DDBJ whole genome shotgun (WGS) entry which is preliminary data.</text>
</comment>
<dbReference type="EMBL" id="JACGWN010000010">
    <property type="protein sequence ID" value="KAL0427180.1"/>
    <property type="molecule type" value="Genomic_DNA"/>
</dbReference>
<accession>A0AAW2VBQ9</accession>
<reference evidence="2" key="2">
    <citation type="journal article" date="2024" name="Plant">
        <title>Genomic evolution and insights into agronomic trait innovations of Sesamum species.</title>
        <authorList>
            <person name="Miao H."/>
            <person name="Wang L."/>
            <person name="Qu L."/>
            <person name="Liu H."/>
            <person name="Sun Y."/>
            <person name="Le M."/>
            <person name="Wang Q."/>
            <person name="Wei S."/>
            <person name="Zheng Y."/>
            <person name="Lin W."/>
            <person name="Duan Y."/>
            <person name="Cao H."/>
            <person name="Xiong S."/>
            <person name="Wang X."/>
            <person name="Wei L."/>
            <person name="Li C."/>
            <person name="Ma Q."/>
            <person name="Ju M."/>
            <person name="Zhao R."/>
            <person name="Li G."/>
            <person name="Mu C."/>
            <person name="Tian Q."/>
            <person name="Mei H."/>
            <person name="Zhang T."/>
            <person name="Gao T."/>
            <person name="Zhang H."/>
        </authorList>
    </citation>
    <scope>NUCLEOTIDE SEQUENCE</scope>
    <source>
        <strain evidence="2">KEN1</strain>
    </source>
</reference>
<dbReference type="Pfam" id="PF07727">
    <property type="entry name" value="RVT_2"/>
    <property type="match status" value="1"/>
</dbReference>
<protein>
    <submittedName>
        <fullName evidence="2">Retrovirus-related Pol polyprotein from transposon RE2</fullName>
    </submittedName>
</protein>
<dbReference type="AlphaFoldDB" id="A0AAW2VBQ9"/>
<gene>
    <name evidence="2" type="ORF">Slati_2892800</name>
</gene>
<evidence type="ECO:0000313" key="2">
    <source>
        <dbReference type="EMBL" id="KAL0427180.1"/>
    </source>
</evidence>